<proteinExistence type="predicted"/>
<dbReference type="InterPro" id="IPR053959">
    <property type="entry name" value="YvlB/LiaX_N"/>
</dbReference>
<evidence type="ECO:0000313" key="2">
    <source>
        <dbReference type="EMBL" id="RSM91540.1"/>
    </source>
</evidence>
<evidence type="ECO:0000313" key="3">
    <source>
        <dbReference type="Proteomes" id="UP000287547"/>
    </source>
</evidence>
<feature type="domain" description="YvlB/LiaX N-terminal" evidence="1">
    <location>
        <begin position="3"/>
        <end position="30"/>
    </location>
</feature>
<dbReference type="AlphaFoldDB" id="A0A428ZTZ1"/>
<dbReference type="Pfam" id="PF22746">
    <property type="entry name" value="SHOCT-like_DUF2089-C"/>
    <property type="match status" value="1"/>
</dbReference>
<evidence type="ECO:0000259" key="1">
    <source>
        <dbReference type="Pfam" id="PF22746"/>
    </source>
</evidence>
<reference evidence="2 3" key="1">
    <citation type="submission" date="2018-05" db="EMBL/GenBank/DDBJ databases">
        <title>Evolution of GPA BGCs.</title>
        <authorList>
            <person name="Waglechner N."/>
            <person name="Wright G.D."/>
        </authorList>
    </citation>
    <scope>NUCLEOTIDE SEQUENCE [LARGE SCALE GENOMIC DNA]</scope>
    <source>
        <strain evidence="2 3">A82846</strain>
    </source>
</reference>
<gene>
    <name evidence="2" type="ORF">DMH04_00610</name>
</gene>
<sequence>MNDERKGVLDLLAEGKITVDEAERLITALEQVQPPVVSSSDGRPKKYLRFVVDTTDMGERTKVNVRVPLQLLRAGVKLAALIPPVAVEKVNTELAKAGVPFDLGQLKPEQLEEFVDHLDDLTFDVDHTDTVVRVFCE</sequence>
<protein>
    <recommendedName>
        <fullName evidence="1">YvlB/LiaX N-terminal domain-containing protein</fullName>
    </recommendedName>
</protein>
<dbReference type="Proteomes" id="UP000287547">
    <property type="component" value="Unassembled WGS sequence"/>
</dbReference>
<dbReference type="OrthoDB" id="118871at2"/>
<name>A0A428ZTZ1_KIBAR</name>
<organism evidence="2 3">
    <name type="scientific">Kibdelosporangium aridum</name>
    <dbReference type="NCBI Taxonomy" id="2030"/>
    <lineage>
        <taxon>Bacteria</taxon>
        <taxon>Bacillati</taxon>
        <taxon>Actinomycetota</taxon>
        <taxon>Actinomycetes</taxon>
        <taxon>Pseudonocardiales</taxon>
        <taxon>Pseudonocardiaceae</taxon>
        <taxon>Kibdelosporangium</taxon>
    </lineage>
</organism>
<dbReference type="RefSeq" id="WP_037256495.1">
    <property type="nucleotide sequence ID" value="NZ_QHKI01000001.1"/>
</dbReference>
<dbReference type="EMBL" id="QHKI01000001">
    <property type="protein sequence ID" value="RSM91540.1"/>
    <property type="molecule type" value="Genomic_DNA"/>
</dbReference>
<accession>A0A428ZTZ1</accession>
<comment type="caution">
    <text evidence="2">The sequence shown here is derived from an EMBL/GenBank/DDBJ whole genome shotgun (WGS) entry which is preliminary data.</text>
</comment>